<evidence type="ECO:0000313" key="14">
    <source>
        <dbReference type="EMBL" id="QDT21827.1"/>
    </source>
</evidence>
<dbReference type="GO" id="GO:0006108">
    <property type="term" value="P:malate metabolic process"/>
    <property type="evidence" value="ECO:0007669"/>
    <property type="project" value="InterPro"/>
</dbReference>
<keyword evidence="5 7" id="KW-0520">NAD</keyword>
<dbReference type="Gene3D" id="3.40.50.720">
    <property type="entry name" value="NAD(P)-binding Rossmann-like Domain"/>
    <property type="match status" value="1"/>
</dbReference>
<evidence type="ECO:0000256" key="3">
    <source>
        <dbReference type="ARBA" id="ARBA00022532"/>
    </source>
</evidence>
<dbReference type="InterPro" id="IPR010945">
    <property type="entry name" value="Malate_DH_type2"/>
</dbReference>
<feature type="domain" description="Lactate/malate dehydrogenase N-terminal" evidence="12">
    <location>
        <begin position="6"/>
        <end position="147"/>
    </location>
</feature>
<feature type="binding site" evidence="7 9">
    <location>
        <position position="164"/>
    </location>
    <ligand>
        <name>substrate</name>
    </ligand>
</feature>
<accession>A0A517PR28</accession>
<dbReference type="NCBIfam" id="TIGR01759">
    <property type="entry name" value="MalateDH-SF1"/>
    <property type="match status" value="1"/>
</dbReference>
<feature type="binding site" evidence="7 10">
    <location>
        <position position="107"/>
    </location>
    <ligand>
        <name>NAD(+)</name>
        <dbReference type="ChEBI" id="CHEBI:57540"/>
    </ligand>
</feature>
<keyword evidence="16" id="KW-1185">Reference proteome</keyword>
<dbReference type="InterPro" id="IPR001557">
    <property type="entry name" value="L-lactate/malate_DH"/>
</dbReference>
<keyword evidence="3 7" id="KW-0816">Tricarboxylic acid cycle</keyword>
<dbReference type="InterPro" id="IPR001236">
    <property type="entry name" value="Lactate/malate_DH_N"/>
</dbReference>
<dbReference type="PROSITE" id="PS00068">
    <property type="entry name" value="MDH"/>
    <property type="match status" value="1"/>
</dbReference>
<comment type="similarity">
    <text evidence="1 7">Belongs to the LDH/MDH superfamily. MDH type 2 family.</text>
</comment>
<feature type="binding site" evidence="7 10">
    <location>
        <begin position="131"/>
        <end position="133"/>
    </location>
    <ligand>
        <name>NAD(+)</name>
        <dbReference type="ChEBI" id="CHEBI:57540"/>
    </ligand>
</feature>
<evidence type="ECO:0000256" key="6">
    <source>
        <dbReference type="ARBA" id="ARBA00048313"/>
    </source>
</evidence>
<comment type="caution">
    <text evidence="7">Lacks conserved residue(s) required for the propagation of feature annotation.</text>
</comment>
<dbReference type="GO" id="GO:0030060">
    <property type="term" value="F:L-malate dehydrogenase (NAD+) activity"/>
    <property type="evidence" value="ECO:0007669"/>
    <property type="project" value="UniProtKB-UniRule"/>
</dbReference>
<evidence type="ECO:0000256" key="10">
    <source>
        <dbReference type="PIRSR" id="PIRSR000102-3"/>
    </source>
</evidence>
<dbReference type="HAMAP" id="MF_01517">
    <property type="entry name" value="Malate_dehydrog_2"/>
    <property type="match status" value="1"/>
</dbReference>
<dbReference type="OrthoDB" id="9802969at2"/>
<feature type="active site" description="Proton acceptor" evidence="7 8">
    <location>
        <position position="189"/>
    </location>
</feature>
<reference evidence="16 17" key="1">
    <citation type="submission" date="2019-02" db="EMBL/GenBank/DDBJ databases">
        <title>Deep-cultivation of Planctomycetes and their phenomic and genomic characterization uncovers novel biology.</title>
        <authorList>
            <person name="Wiegand S."/>
            <person name="Jogler M."/>
            <person name="Boedeker C."/>
            <person name="Pinto D."/>
            <person name="Vollmers J."/>
            <person name="Rivas-Marin E."/>
            <person name="Kohn T."/>
            <person name="Peeters S.H."/>
            <person name="Heuer A."/>
            <person name="Rast P."/>
            <person name="Oberbeckmann S."/>
            <person name="Bunk B."/>
            <person name="Jeske O."/>
            <person name="Meyerdierks A."/>
            <person name="Storesund J.E."/>
            <person name="Kallscheuer N."/>
            <person name="Luecker S."/>
            <person name="Lage O.M."/>
            <person name="Pohl T."/>
            <person name="Merkel B.J."/>
            <person name="Hornburger P."/>
            <person name="Mueller R.-W."/>
            <person name="Bruemmer F."/>
            <person name="Labrenz M."/>
            <person name="Spormann A.M."/>
            <person name="Op den Camp H."/>
            <person name="Overmann J."/>
            <person name="Amann R."/>
            <person name="Jetten M.S.M."/>
            <person name="Mascher T."/>
            <person name="Medema M.H."/>
            <person name="Devos D.P."/>
            <person name="Kaster A.-K."/>
            <person name="Ovreas L."/>
            <person name="Rohde M."/>
            <person name="Galperin M.Y."/>
            <person name="Jogler C."/>
        </authorList>
    </citation>
    <scope>NUCLEOTIDE SEQUENCE [LARGE SCALE GENOMIC DNA]</scope>
    <source>
        <strain evidence="14 16">HG66A1</strain>
        <strain evidence="15 17">V6</strain>
    </source>
</reference>
<dbReference type="EMBL" id="CP036266">
    <property type="protein sequence ID" value="QDT21827.1"/>
    <property type="molecule type" value="Genomic_DNA"/>
</dbReference>
<dbReference type="CDD" id="cd01338">
    <property type="entry name" value="MDH_chloroplast-like"/>
    <property type="match status" value="1"/>
</dbReference>
<dbReference type="AlphaFoldDB" id="A0A517PR28"/>
<dbReference type="RefSeq" id="WP_145041745.1">
    <property type="nucleotide sequence ID" value="NZ_CP036266.1"/>
</dbReference>
<comment type="function">
    <text evidence="7">Catalyzes the reversible oxidation of malate to oxaloacetate.</text>
</comment>
<dbReference type="InterPro" id="IPR036291">
    <property type="entry name" value="NAD(P)-bd_dom_sf"/>
</dbReference>
<dbReference type="SUPFAM" id="SSF56327">
    <property type="entry name" value="LDH C-terminal domain-like"/>
    <property type="match status" value="1"/>
</dbReference>
<dbReference type="Pfam" id="PF02866">
    <property type="entry name" value="Ldh_1_C"/>
    <property type="match status" value="1"/>
</dbReference>
<keyword evidence="4 7" id="KW-0560">Oxidoreductase</keyword>
<evidence type="ECO:0000313" key="16">
    <source>
        <dbReference type="Proteomes" id="UP000320421"/>
    </source>
</evidence>
<dbReference type="Proteomes" id="UP000320722">
    <property type="component" value="Chromosome"/>
</dbReference>
<dbReference type="EMBL" id="CP036347">
    <property type="protein sequence ID" value="QDU03934.1"/>
    <property type="molecule type" value="Genomic_DNA"/>
</dbReference>
<dbReference type="InterPro" id="IPR015955">
    <property type="entry name" value="Lactate_DH/Glyco_Ohase_4_C"/>
</dbReference>
<dbReference type="Gene3D" id="3.90.110.10">
    <property type="entry name" value="Lactate dehydrogenase/glycoside hydrolase, family 4, C-terminal"/>
    <property type="match status" value="1"/>
</dbReference>
<comment type="catalytic activity">
    <reaction evidence="6 7 11">
        <text>(S)-malate + NAD(+) = oxaloacetate + NADH + H(+)</text>
        <dbReference type="Rhea" id="RHEA:21432"/>
        <dbReference type="ChEBI" id="CHEBI:15378"/>
        <dbReference type="ChEBI" id="CHEBI:15589"/>
        <dbReference type="ChEBI" id="CHEBI:16452"/>
        <dbReference type="ChEBI" id="CHEBI:57540"/>
        <dbReference type="ChEBI" id="CHEBI:57945"/>
        <dbReference type="EC" id="1.1.1.37"/>
    </reaction>
</comment>
<dbReference type="InterPro" id="IPR001252">
    <property type="entry name" value="Malate_DH_AS"/>
</dbReference>
<dbReference type="Proteomes" id="UP000320421">
    <property type="component" value="Chromosome"/>
</dbReference>
<dbReference type="PANTHER" id="PTHR23382">
    <property type="entry name" value="MALATE DEHYDROGENASE"/>
    <property type="match status" value="1"/>
</dbReference>
<proteinExistence type="inferred from homology"/>
<name>A0A517PR28_9PLAN</name>
<evidence type="ECO:0000256" key="7">
    <source>
        <dbReference type="HAMAP-Rule" id="MF_01517"/>
    </source>
</evidence>
<dbReference type="InterPro" id="IPR022383">
    <property type="entry name" value="Lactate/malate_DH_C"/>
</dbReference>
<dbReference type="FunFam" id="3.90.110.10:FF:000002">
    <property type="entry name" value="Malate dehydrogenase"/>
    <property type="match status" value="1"/>
</dbReference>
<dbReference type="PIRSF" id="PIRSF000102">
    <property type="entry name" value="Lac_mal_DH"/>
    <property type="match status" value="1"/>
</dbReference>
<evidence type="ECO:0000256" key="1">
    <source>
        <dbReference type="ARBA" id="ARBA00009613"/>
    </source>
</evidence>
<gene>
    <name evidence="7 14" type="primary">mdh</name>
    <name evidence="14" type="ORF">HG66A1_36300</name>
    <name evidence="15" type="ORF">V6x_36570</name>
</gene>
<evidence type="ECO:0000256" key="9">
    <source>
        <dbReference type="PIRSR" id="PIRSR000102-2"/>
    </source>
</evidence>
<evidence type="ECO:0000256" key="5">
    <source>
        <dbReference type="ARBA" id="ARBA00023027"/>
    </source>
</evidence>
<evidence type="ECO:0000313" key="15">
    <source>
        <dbReference type="EMBL" id="QDU03934.1"/>
    </source>
</evidence>
<dbReference type="SUPFAM" id="SSF51735">
    <property type="entry name" value="NAD(P)-binding Rossmann-fold domains"/>
    <property type="match status" value="1"/>
</dbReference>
<evidence type="ECO:0000313" key="17">
    <source>
        <dbReference type="Proteomes" id="UP000320722"/>
    </source>
</evidence>
<feature type="binding site" evidence="7 10">
    <location>
        <begin position="11"/>
        <end position="17"/>
    </location>
    <ligand>
        <name>NAD(+)</name>
        <dbReference type="ChEBI" id="CHEBI:57540"/>
    </ligand>
</feature>
<feature type="domain" description="Lactate/malate dehydrogenase C-terminal" evidence="13">
    <location>
        <begin position="158"/>
        <end position="322"/>
    </location>
</feature>
<evidence type="ECO:0000256" key="8">
    <source>
        <dbReference type="PIRSR" id="PIRSR000102-1"/>
    </source>
</evidence>
<feature type="binding site" evidence="7 9">
    <location>
        <position position="94"/>
    </location>
    <ligand>
        <name>substrate</name>
    </ligand>
</feature>
<evidence type="ECO:0000259" key="12">
    <source>
        <dbReference type="Pfam" id="PF00056"/>
    </source>
</evidence>
<dbReference type="FunFam" id="3.40.50.720:FF:000010">
    <property type="entry name" value="Malate dehydrogenase"/>
    <property type="match status" value="1"/>
</dbReference>
<dbReference type="EC" id="1.1.1.37" evidence="2 7"/>
<evidence type="ECO:0000259" key="13">
    <source>
        <dbReference type="Pfam" id="PF02866"/>
    </source>
</evidence>
<accession>A0A517WFB9</accession>
<evidence type="ECO:0000256" key="2">
    <source>
        <dbReference type="ARBA" id="ARBA00012995"/>
    </source>
</evidence>
<dbReference type="GO" id="GO:0006099">
    <property type="term" value="P:tricarboxylic acid cycle"/>
    <property type="evidence" value="ECO:0007669"/>
    <property type="project" value="UniProtKB-UniRule"/>
</dbReference>
<dbReference type="NCBIfam" id="NF003916">
    <property type="entry name" value="PRK05442.1"/>
    <property type="match status" value="1"/>
</dbReference>
<organism evidence="14 16">
    <name type="scientific">Gimesia chilikensis</name>
    <dbReference type="NCBI Taxonomy" id="2605989"/>
    <lineage>
        <taxon>Bacteria</taxon>
        <taxon>Pseudomonadati</taxon>
        <taxon>Planctomycetota</taxon>
        <taxon>Planctomycetia</taxon>
        <taxon>Planctomycetales</taxon>
        <taxon>Planctomycetaceae</taxon>
        <taxon>Gimesia</taxon>
    </lineage>
</organism>
<evidence type="ECO:0000256" key="4">
    <source>
        <dbReference type="ARBA" id="ARBA00023002"/>
    </source>
</evidence>
<evidence type="ECO:0000256" key="11">
    <source>
        <dbReference type="RuleBase" id="RU000422"/>
    </source>
</evidence>
<feature type="binding site" evidence="7 9">
    <location>
        <position position="133"/>
    </location>
    <ligand>
        <name>substrate</name>
    </ligand>
</feature>
<protein>
    <recommendedName>
        <fullName evidence="2 7">Malate dehydrogenase</fullName>
        <ecNumber evidence="2 7">1.1.1.37</ecNumber>
    </recommendedName>
</protein>
<sequence length="330" mass="35570">MNHPIRVAVTGAAGQIGYAMLFRLASGQIFGPDQPVILHLVEVPPVLSALDGVEMELEDCAFPTLAGVVKADSDHLEDAFADCNFVICVGSVPRKAGMERGDLIRVNGPIFTSTGQAIQNAAADDVRVLVVGNPCNTNCLIAMANAPKVPRDRWYAMTRLDENRAVTQIAKKSGQPVTAIKNMNIWGNHSATQFPDFYHATIHGTPVPEIIEDHDWLRGEFIETVQKRGAAVIQARGASSAASAANAALDTIKSIITPTPLGESFSAAVCSDGSYGVDEGLIFGYPLTSDGNTWKIVEGIEHDDFAMEKFNATLQELREERDVVRDLLPE</sequence>
<feature type="binding site" evidence="7 9">
    <location>
        <position position="100"/>
    </location>
    <ligand>
        <name>substrate</name>
    </ligand>
</feature>
<dbReference type="Pfam" id="PF00056">
    <property type="entry name" value="Ldh_1_N"/>
    <property type="match status" value="1"/>
</dbReference>